<dbReference type="GO" id="GO:0046872">
    <property type="term" value="F:metal ion binding"/>
    <property type="evidence" value="ECO:0007669"/>
    <property type="project" value="UniProtKB-KW"/>
</dbReference>
<feature type="chain" id="PRO_5005517187" evidence="6">
    <location>
        <begin position="19"/>
        <end position="471"/>
    </location>
</feature>
<feature type="binding site" evidence="5">
    <location>
        <position position="324"/>
    </location>
    <ligand>
        <name>Zn(2+)</name>
        <dbReference type="ChEBI" id="CHEBI:29105"/>
        <note>catalytic</note>
    </ligand>
</feature>
<dbReference type="AlphaFoldDB" id="A0A0K8RBF8"/>
<organism evidence="8">
    <name type="scientific">Ixodes ricinus</name>
    <name type="common">Common tick</name>
    <name type="synonym">Acarus ricinus</name>
    <dbReference type="NCBI Taxonomy" id="34613"/>
    <lineage>
        <taxon>Eukaryota</taxon>
        <taxon>Metazoa</taxon>
        <taxon>Ecdysozoa</taxon>
        <taxon>Arthropoda</taxon>
        <taxon>Chelicerata</taxon>
        <taxon>Arachnida</taxon>
        <taxon>Acari</taxon>
        <taxon>Parasitiformes</taxon>
        <taxon>Ixodida</taxon>
        <taxon>Ixodoidea</taxon>
        <taxon>Ixodidae</taxon>
        <taxon>Ixodinae</taxon>
        <taxon>Ixodes</taxon>
    </lineage>
</organism>
<feature type="binding site" evidence="5">
    <location>
        <position position="328"/>
    </location>
    <ligand>
        <name>Zn(2+)</name>
        <dbReference type="ChEBI" id="CHEBI:29105"/>
        <note>catalytic</note>
    </ligand>
</feature>
<evidence type="ECO:0000256" key="2">
    <source>
        <dbReference type="ARBA" id="ARBA00022801"/>
    </source>
</evidence>
<keyword evidence="2" id="KW-0378">Hydrolase</keyword>
<dbReference type="PANTHER" id="PTHR11905:SF159">
    <property type="entry name" value="ADAM METALLOPROTEASE"/>
    <property type="match status" value="1"/>
</dbReference>
<dbReference type="PANTHER" id="PTHR11905">
    <property type="entry name" value="ADAM A DISINTEGRIN AND METALLOPROTEASE DOMAIN"/>
    <property type="match status" value="1"/>
</dbReference>
<sequence>MDVHIALLLAILLGASFGAPLLERVVYPKLLEARGTNGEKLLRIEEELQLTLEKSTVLAEDFVLVQGNGREQHMSGKELEKNLYHDRHHMSALSIKDVEGRLEVRGVLSKVLKIEPLPLNVSSENQNIAHKVTKIEKADNYEHDYTVAPDYVLAQRSASSSQAKPLNKGPIFVEVMIMSDFHHHNHSFFKTQDVIVYLAIAMVSVNRRYESLTEPKVQFILTSVALAADDSYVVTIDSPVPNVPYLLAENTIEKLAGQVTVGNIKVPADVLLYVTGLDMGTIVRGPFNQRMHGLAYNDALCGSNRVAEVEDIAGSYKMIDITAHELGHMCGSRHDGEYPNTCDPRAGYIMSPVGRGLQNSIFSECSIKQITQFMSRLAPGCIEVVRKENLLQKATELPGTKMNATTLCARLYPNGGHVGQDPLYYPNCRVYCFNPQVHNYVYDAVIDGMQCAEGMICLNGKCVHWPRLPGN</sequence>
<evidence type="ECO:0000256" key="6">
    <source>
        <dbReference type="SAM" id="SignalP"/>
    </source>
</evidence>
<evidence type="ECO:0000256" key="5">
    <source>
        <dbReference type="PROSITE-ProRule" id="PRU00276"/>
    </source>
</evidence>
<evidence type="ECO:0000256" key="3">
    <source>
        <dbReference type="ARBA" id="ARBA00022833"/>
    </source>
</evidence>
<evidence type="ECO:0000256" key="4">
    <source>
        <dbReference type="ARBA" id="ARBA00023049"/>
    </source>
</evidence>
<dbReference type="PROSITE" id="PS50215">
    <property type="entry name" value="ADAM_MEPRO"/>
    <property type="match status" value="1"/>
</dbReference>
<keyword evidence="5" id="KW-1015">Disulfide bond</keyword>
<feature type="disulfide bond" evidence="5">
    <location>
        <begin position="301"/>
        <end position="381"/>
    </location>
</feature>
<proteinExistence type="evidence at transcript level"/>
<feature type="signal peptide" evidence="6">
    <location>
        <begin position="1"/>
        <end position="18"/>
    </location>
</feature>
<dbReference type="InterPro" id="IPR024079">
    <property type="entry name" value="MetalloPept_cat_dom_sf"/>
</dbReference>
<keyword evidence="6" id="KW-0732">Signal</keyword>
<dbReference type="EMBL" id="GADI01005333">
    <property type="protein sequence ID" value="JAA68475.1"/>
    <property type="molecule type" value="mRNA"/>
</dbReference>
<keyword evidence="1 8" id="KW-0645">Protease</keyword>
<feature type="domain" description="Peptidase M12B" evidence="7">
    <location>
        <begin position="171"/>
        <end position="386"/>
    </location>
</feature>
<feature type="active site" evidence="5">
    <location>
        <position position="325"/>
    </location>
</feature>
<protein>
    <submittedName>
        <fullName evidence="8">Putative metalloprotease</fullName>
    </submittedName>
</protein>
<dbReference type="GO" id="GO:0006509">
    <property type="term" value="P:membrane protein ectodomain proteolysis"/>
    <property type="evidence" value="ECO:0007669"/>
    <property type="project" value="TreeGrafter"/>
</dbReference>
<accession>A0A0K8RBF8</accession>
<dbReference type="Pfam" id="PF01421">
    <property type="entry name" value="Reprolysin"/>
    <property type="match status" value="1"/>
</dbReference>
<comment type="caution">
    <text evidence="5">Lacks conserved residue(s) required for the propagation of feature annotation.</text>
</comment>
<keyword evidence="3 5" id="KW-0862">Zinc</keyword>
<keyword evidence="5" id="KW-0479">Metal-binding</keyword>
<dbReference type="Gene3D" id="3.40.390.10">
    <property type="entry name" value="Collagenase (Catalytic Domain)"/>
    <property type="match status" value="1"/>
</dbReference>
<reference evidence="8" key="1">
    <citation type="submission" date="2012-12" db="EMBL/GenBank/DDBJ databases">
        <title>Identification and characterization of a phenylalanine ammonia-lyase gene family in Isatis indigotica Fort.</title>
        <authorList>
            <person name="Liu Q."/>
            <person name="Chen J."/>
            <person name="Zhou X."/>
            <person name="Di P."/>
            <person name="Xiao Y."/>
            <person name="Xuan H."/>
            <person name="Zhang L."/>
            <person name="Chen W."/>
        </authorList>
    </citation>
    <scope>NUCLEOTIDE SEQUENCE</scope>
    <source>
        <tissue evidence="8">Salivary gland</tissue>
    </source>
</reference>
<keyword evidence="4 8" id="KW-0482">Metalloprotease</keyword>
<evidence type="ECO:0000259" key="7">
    <source>
        <dbReference type="PROSITE" id="PS50215"/>
    </source>
</evidence>
<evidence type="ECO:0000313" key="8">
    <source>
        <dbReference type="EMBL" id="JAA68475.1"/>
    </source>
</evidence>
<dbReference type="GO" id="GO:0004222">
    <property type="term" value="F:metalloendopeptidase activity"/>
    <property type="evidence" value="ECO:0007669"/>
    <property type="project" value="InterPro"/>
</dbReference>
<dbReference type="Gene3D" id="3.40.1620.60">
    <property type="match status" value="1"/>
</dbReference>
<name>A0A0K8RBF8_IXORI</name>
<dbReference type="InterPro" id="IPR001590">
    <property type="entry name" value="Peptidase_M12B"/>
</dbReference>
<dbReference type="SUPFAM" id="SSF55486">
    <property type="entry name" value="Metalloproteases ('zincins'), catalytic domain"/>
    <property type="match status" value="1"/>
</dbReference>
<evidence type="ECO:0000256" key="1">
    <source>
        <dbReference type="ARBA" id="ARBA00022670"/>
    </source>
</evidence>
<feature type="binding site" evidence="5">
    <location>
        <position position="334"/>
    </location>
    <ligand>
        <name>Zn(2+)</name>
        <dbReference type="ChEBI" id="CHEBI:29105"/>
        <note>catalytic</note>
    </ligand>
</feature>